<keyword evidence="3" id="KW-1185">Reference proteome</keyword>
<evidence type="ECO:0000256" key="1">
    <source>
        <dbReference type="SAM" id="MobiDB-lite"/>
    </source>
</evidence>
<reference evidence="2 3" key="1">
    <citation type="submission" date="2023-08" db="EMBL/GenBank/DDBJ databases">
        <authorList>
            <person name="Sharma P."/>
            <person name="Verma V."/>
            <person name="Mohan M.K."/>
            <person name="Dubey A.K."/>
        </authorList>
    </citation>
    <scope>NUCLEOTIDE SEQUENCE [LARGE SCALE GENOMIC DNA]</scope>
    <source>
        <strain evidence="2 3">ADP4</strain>
    </source>
</reference>
<dbReference type="Pfam" id="PF00459">
    <property type="entry name" value="Inositol_P"/>
    <property type="match status" value="1"/>
</dbReference>
<organism evidence="2 3">
    <name type="scientific">Streptomyces chrestomyceticus</name>
    <dbReference type="NCBI Taxonomy" id="68185"/>
    <lineage>
        <taxon>Bacteria</taxon>
        <taxon>Bacillati</taxon>
        <taxon>Actinomycetota</taxon>
        <taxon>Actinomycetes</taxon>
        <taxon>Kitasatosporales</taxon>
        <taxon>Streptomycetaceae</taxon>
        <taxon>Streptomyces</taxon>
    </lineage>
</organism>
<dbReference type="PRINTS" id="PR00377">
    <property type="entry name" value="IMPHPHTASES"/>
</dbReference>
<dbReference type="InterPro" id="IPR000760">
    <property type="entry name" value="Inositol_monophosphatase-like"/>
</dbReference>
<dbReference type="Gene3D" id="3.30.540.10">
    <property type="entry name" value="Fructose-1,6-Bisphosphatase, subunit A, domain 1"/>
    <property type="match status" value="1"/>
</dbReference>
<dbReference type="SUPFAM" id="SSF56655">
    <property type="entry name" value="Carbohydrate phosphatase"/>
    <property type="match status" value="1"/>
</dbReference>
<evidence type="ECO:0000313" key="3">
    <source>
        <dbReference type="Proteomes" id="UP001348265"/>
    </source>
</evidence>
<sequence length="145" mass="15682">MDFAVRLAGRAGQRSAQGFFSDDWHSRLKEDGTEATEIDVAVEELLREELSRRVPDDGIFGEQGGSTSGSSGRRWTIDPVNGTKYFTHRVPLLSNDLVYEDEYGPAAGVINMPLSRQVTVAGRGPGGAGSCRVRTRTSARAAAPR</sequence>
<dbReference type="RefSeq" id="WP_331786404.1">
    <property type="nucleotide sequence ID" value="NZ_JAVFKM010000004.1"/>
</dbReference>
<proteinExistence type="predicted"/>
<dbReference type="PANTHER" id="PTHR20854:SF4">
    <property type="entry name" value="INOSITOL-1-MONOPHOSPHATASE-RELATED"/>
    <property type="match status" value="1"/>
</dbReference>
<feature type="compositionally biased region" description="Low complexity" evidence="1">
    <location>
        <begin position="136"/>
        <end position="145"/>
    </location>
</feature>
<dbReference type="Proteomes" id="UP001348265">
    <property type="component" value="Unassembled WGS sequence"/>
</dbReference>
<accession>A0ABU7WQM6</accession>
<name>A0ABU7WQM6_9ACTN</name>
<feature type="region of interest" description="Disordered" evidence="1">
    <location>
        <begin position="122"/>
        <end position="145"/>
    </location>
</feature>
<gene>
    <name evidence="2" type="ORF">RB636_11530</name>
</gene>
<protein>
    <submittedName>
        <fullName evidence="2">Inositol monophosphatase family protein</fullName>
    </submittedName>
</protein>
<comment type="caution">
    <text evidence="2">The sequence shown here is derived from an EMBL/GenBank/DDBJ whole genome shotgun (WGS) entry which is preliminary data.</text>
</comment>
<dbReference type="PANTHER" id="PTHR20854">
    <property type="entry name" value="INOSITOL MONOPHOSPHATASE"/>
    <property type="match status" value="1"/>
</dbReference>
<dbReference type="EMBL" id="JAVFKM010000004">
    <property type="protein sequence ID" value="MEF3113819.1"/>
    <property type="molecule type" value="Genomic_DNA"/>
</dbReference>
<evidence type="ECO:0000313" key="2">
    <source>
        <dbReference type="EMBL" id="MEF3113819.1"/>
    </source>
</evidence>
<feature type="region of interest" description="Disordered" evidence="1">
    <location>
        <begin position="53"/>
        <end position="75"/>
    </location>
</feature>